<dbReference type="EMBL" id="JACCJC010000008">
    <property type="protein sequence ID" value="KAF6238613.1"/>
    <property type="molecule type" value="Genomic_DNA"/>
</dbReference>
<dbReference type="AlphaFoldDB" id="A0A8H6G159"/>
<name>A0A8H6G159_9LECA</name>
<sequence length="161" mass="18681">MLKAYAIHFDDFDPKSVRFKVAEAGTVVVVRYEPEGRNDGDREQVKEYIMKEYGCTARKDGTANEKAHDYTFLNPEEKKAGFLVFDFPVHKEAYRCQEELDGKKALDKIALRVENLAARGLQFFDYCRLDNKNKDRDDWIVCGRGDNKNCEFHCDVPQVKD</sequence>
<protein>
    <submittedName>
        <fullName evidence="1">Uncharacterized protein</fullName>
    </submittedName>
</protein>
<keyword evidence="2" id="KW-1185">Reference proteome</keyword>
<gene>
    <name evidence="1" type="ORF">HO173_003119</name>
</gene>
<proteinExistence type="predicted"/>
<evidence type="ECO:0000313" key="1">
    <source>
        <dbReference type="EMBL" id="KAF6238613.1"/>
    </source>
</evidence>
<accession>A0A8H6G159</accession>
<organism evidence="1 2">
    <name type="scientific">Letharia columbiana</name>
    <dbReference type="NCBI Taxonomy" id="112416"/>
    <lineage>
        <taxon>Eukaryota</taxon>
        <taxon>Fungi</taxon>
        <taxon>Dikarya</taxon>
        <taxon>Ascomycota</taxon>
        <taxon>Pezizomycotina</taxon>
        <taxon>Lecanoromycetes</taxon>
        <taxon>OSLEUM clade</taxon>
        <taxon>Lecanoromycetidae</taxon>
        <taxon>Lecanorales</taxon>
        <taxon>Lecanorineae</taxon>
        <taxon>Parmeliaceae</taxon>
        <taxon>Letharia</taxon>
    </lineage>
</organism>
<evidence type="ECO:0000313" key="2">
    <source>
        <dbReference type="Proteomes" id="UP000578531"/>
    </source>
</evidence>
<dbReference type="Proteomes" id="UP000578531">
    <property type="component" value="Unassembled WGS sequence"/>
</dbReference>
<dbReference type="RefSeq" id="XP_037167912.1">
    <property type="nucleotide sequence ID" value="XM_037305047.1"/>
</dbReference>
<reference evidence="1 2" key="1">
    <citation type="journal article" date="2020" name="Genomics">
        <title>Complete, high-quality genomes from long-read metagenomic sequencing of two wolf lichen thalli reveals enigmatic genome architecture.</title>
        <authorList>
            <person name="McKenzie S.K."/>
            <person name="Walston R.F."/>
            <person name="Allen J.L."/>
        </authorList>
    </citation>
    <scope>NUCLEOTIDE SEQUENCE [LARGE SCALE GENOMIC DNA]</scope>
    <source>
        <strain evidence="1">WasteWater2</strain>
    </source>
</reference>
<dbReference type="GeneID" id="59284788"/>
<comment type="caution">
    <text evidence="1">The sequence shown here is derived from an EMBL/GenBank/DDBJ whole genome shotgun (WGS) entry which is preliminary data.</text>
</comment>